<feature type="domain" description="EF-hand" evidence="8">
    <location>
        <begin position="747"/>
        <end position="782"/>
    </location>
</feature>
<evidence type="ECO:0000313" key="9">
    <source>
        <dbReference type="EMBL" id="VDI53670.1"/>
    </source>
</evidence>
<accession>A0A8B6FVU8</accession>
<protein>
    <recommendedName>
        <fullName evidence="7">Sulfhydryl light chain</fullName>
    </recommendedName>
</protein>
<dbReference type="SMART" id="SM00054">
    <property type="entry name" value="EFh"/>
    <property type="match status" value="26"/>
</dbReference>
<feature type="domain" description="EF-hand" evidence="8">
    <location>
        <begin position="120"/>
        <end position="155"/>
    </location>
</feature>
<dbReference type="AlphaFoldDB" id="A0A8B6FVU8"/>
<feature type="domain" description="EF-hand" evidence="8">
    <location>
        <begin position="420"/>
        <end position="455"/>
    </location>
</feature>
<dbReference type="Proteomes" id="UP000596742">
    <property type="component" value="Unassembled WGS sequence"/>
</dbReference>
<dbReference type="PANTHER" id="PTHR23048">
    <property type="entry name" value="MYOSIN LIGHT CHAIN 1, 3"/>
    <property type="match status" value="1"/>
</dbReference>
<evidence type="ECO:0000259" key="8">
    <source>
        <dbReference type="PROSITE" id="PS50222"/>
    </source>
</evidence>
<feature type="domain" description="EF-hand" evidence="8">
    <location>
        <begin position="184"/>
        <end position="219"/>
    </location>
</feature>
<dbReference type="EMBL" id="UYJE01007332">
    <property type="protein sequence ID" value="VDI53670.1"/>
    <property type="molecule type" value="Genomic_DNA"/>
</dbReference>
<dbReference type="PROSITE" id="PS00018">
    <property type="entry name" value="EF_HAND_1"/>
    <property type="match status" value="21"/>
</dbReference>
<evidence type="ECO:0000256" key="4">
    <source>
        <dbReference type="ARBA" id="ARBA00023175"/>
    </source>
</evidence>
<feature type="domain" description="EF-hand" evidence="8">
    <location>
        <begin position="347"/>
        <end position="382"/>
    </location>
</feature>
<dbReference type="PANTHER" id="PTHR23048:SF0">
    <property type="entry name" value="CALMODULIN LIKE 3"/>
    <property type="match status" value="1"/>
</dbReference>
<name>A0A8B6FVU8_MYTGA</name>
<evidence type="ECO:0000256" key="7">
    <source>
        <dbReference type="ARBA" id="ARBA00078496"/>
    </source>
</evidence>
<dbReference type="Pfam" id="PF13499">
    <property type="entry name" value="EF-hand_7"/>
    <property type="match status" value="13"/>
</dbReference>
<dbReference type="GO" id="GO:0016460">
    <property type="term" value="C:myosin II complex"/>
    <property type="evidence" value="ECO:0007669"/>
    <property type="project" value="TreeGrafter"/>
</dbReference>
<feature type="domain" description="EF-hand" evidence="8">
    <location>
        <begin position="257"/>
        <end position="292"/>
    </location>
</feature>
<organism evidence="9 10">
    <name type="scientific">Mytilus galloprovincialis</name>
    <name type="common">Mediterranean mussel</name>
    <dbReference type="NCBI Taxonomy" id="29158"/>
    <lineage>
        <taxon>Eukaryota</taxon>
        <taxon>Metazoa</taxon>
        <taxon>Spiralia</taxon>
        <taxon>Lophotrochozoa</taxon>
        <taxon>Mollusca</taxon>
        <taxon>Bivalvia</taxon>
        <taxon>Autobranchia</taxon>
        <taxon>Pteriomorphia</taxon>
        <taxon>Mytilida</taxon>
        <taxon>Mytiloidea</taxon>
        <taxon>Mytilidae</taxon>
        <taxon>Mytilinae</taxon>
        <taxon>Mytilus</taxon>
    </lineage>
</organism>
<feature type="domain" description="EF-hand" evidence="8">
    <location>
        <begin position="220"/>
        <end position="255"/>
    </location>
</feature>
<keyword evidence="3" id="KW-0518">Myosin</keyword>
<dbReference type="InterPro" id="IPR018247">
    <property type="entry name" value="EF_Hand_1_Ca_BS"/>
</dbReference>
<keyword evidence="10" id="KW-1185">Reference proteome</keyword>
<feature type="domain" description="EF-hand" evidence="8">
    <location>
        <begin position="84"/>
        <end position="119"/>
    </location>
</feature>
<feature type="domain" description="EF-hand" evidence="8">
    <location>
        <begin position="293"/>
        <end position="328"/>
    </location>
</feature>
<feature type="domain" description="EF-hand" evidence="8">
    <location>
        <begin position="783"/>
        <end position="818"/>
    </location>
</feature>
<sequence length="1141" mass="128882">MADQLTEEQIAEYYEAFRAFDTDGDGSISIQDLGTVMMALGQNPTNQELKEMTHAYADPDSNGEELIDFPDFLSLVARTVKETDSHEELREAFKAFDKNGDDIIDADELRKAMSNLGEELSEIEIDEMIRAADKDGDGQVHYEEFVHMMTRNLNGNRCDKETTFYNKKKCNIEMKSCADQLTEEQIAEFKEAFSLFDKDGDGTITTKELGTVMRSLGQNPTEAELQDMINEVDADGNGTIDFPEFLTMMAKKMKDTDSEEELREAFRVFDKDGNGFISAAELRHVMTNLGEKLTDEEVDEMIREADVDGDGQVNYQEFVHMMVEKVKIVKVSLGTIAQIMADQLTEEQVAEFKEAFSLFDKDGDGTITTKELGTVMRSLGQNPTEAELQDMINEVDADGNGTIDFPEFLTMMARKMKDCDNEDELREAFKVFDKDGNGFISAAELRHVMTNLGEKLTDEEVDEMIREADIDGDGQVNYDVTNFRFNIREIQPHLVENTLAKVGGEYIKILRIAFRSKERSPATHRPKRTTELSRIQGQIKVLGLNPPEIEISAIQATVDPEGNETIDYETFLSYVETKSKEVHPDDELREALRVFDRDDNGYISAEELKRMMLTSGESLTEEEADEMMKLADKEGNGRVNYDDYINASVRAIRLFGLSDKNCTNVLWADQLTEEQIAEFKEAFSLFDKDGDGTITTKELGTVMRSLGQNPTEAELSDMINEVDADGNGTIDFPEFLTMMAKKMKDSDSEEELREAFKVFDKDGNGFISAAELRHVMTNLGEKLTDEEVDEMIREADLDGDGQVNYEEFPCIDSSTYGLTPVQVEEFRQAFKLFDKDGDGTVSTNELGVVMRSLGQKPTDEELHAMINEVDEDGNGEIDFDEFLSMIAKKMGDIDSEEDLIQAFRIFDTNRTGYITSQEFREVMMNLGERLSYDEVTEMIVAADKNSSGKINYAVSVTLHLKIHDQGLKSNGFCIYEGLKSKSEKYLQKKSSCQERLSKEKIAELKEAFALFDKDGDGRITANELESVMKSMGETPTPKELRQIIHDVDTDGSGAIEFNEFLNMMARKYSEIREMKEITDAFKMFDRNGDGVISAAELRQVMTNMGQKLSDKDVDSMIKEADMDGDGQINYAEFIRMMKPAR</sequence>
<feature type="domain" description="EF-hand" evidence="8">
    <location>
        <begin position="821"/>
        <end position="856"/>
    </location>
</feature>
<feature type="domain" description="EF-hand" evidence="8">
    <location>
        <begin position="710"/>
        <end position="745"/>
    </location>
</feature>
<feature type="domain" description="EF-hand" evidence="8">
    <location>
        <begin position="674"/>
        <end position="709"/>
    </location>
</feature>
<keyword evidence="2" id="KW-0106">Calcium</keyword>
<evidence type="ECO:0000256" key="6">
    <source>
        <dbReference type="ARBA" id="ARBA00049593"/>
    </source>
</evidence>
<evidence type="ECO:0000313" key="10">
    <source>
        <dbReference type="Proteomes" id="UP000596742"/>
    </source>
</evidence>
<keyword evidence="5" id="KW-0514">Muscle protein</keyword>
<dbReference type="FunFam" id="1.10.238.10:FF:000003">
    <property type="entry name" value="Calmodulin A"/>
    <property type="match status" value="1"/>
</dbReference>
<feature type="domain" description="EF-hand" evidence="8">
    <location>
        <begin position="383"/>
        <end position="418"/>
    </location>
</feature>
<dbReference type="Gene3D" id="1.10.238.10">
    <property type="entry name" value="EF-hand"/>
    <property type="match status" value="13"/>
</dbReference>
<evidence type="ECO:0000256" key="1">
    <source>
        <dbReference type="ARBA" id="ARBA00022737"/>
    </source>
</evidence>
<feature type="domain" description="EF-hand" evidence="8">
    <location>
        <begin position="583"/>
        <end position="618"/>
    </location>
</feature>
<dbReference type="PROSITE" id="PS50222">
    <property type="entry name" value="EF_HAND_2"/>
    <property type="match status" value="23"/>
</dbReference>
<keyword evidence="4" id="KW-0505">Motor protein</keyword>
<dbReference type="GO" id="GO:0005509">
    <property type="term" value="F:calcium ion binding"/>
    <property type="evidence" value="ECO:0007669"/>
    <property type="project" value="InterPro"/>
</dbReference>
<feature type="domain" description="EF-hand" evidence="8">
    <location>
        <begin position="857"/>
        <end position="892"/>
    </location>
</feature>
<dbReference type="InterPro" id="IPR002048">
    <property type="entry name" value="EF_hand_dom"/>
</dbReference>
<evidence type="ECO:0000256" key="2">
    <source>
        <dbReference type="ARBA" id="ARBA00022837"/>
    </source>
</evidence>
<comment type="caution">
    <text evidence="9">The sequence shown here is derived from an EMBL/GenBank/DDBJ whole genome shotgun (WGS) entry which is preliminary data.</text>
</comment>
<feature type="domain" description="EF-hand" evidence="8">
    <location>
        <begin position="619"/>
        <end position="654"/>
    </location>
</feature>
<keyword evidence="1" id="KW-0677">Repeat</keyword>
<feature type="domain" description="EF-hand" evidence="8">
    <location>
        <begin position="8"/>
        <end position="43"/>
    </location>
</feature>
<feature type="domain" description="EF-hand" evidence="8">
    <location>
        <begin position="1108"/>
        <end position="1141"/>
    </location>
</feature>
<evidence type="ECO:0000256" key="3">
    <source>
        <dbReference type="ARBA" id="ARBA00023123"/>
    </source>
</evidence>
<dbReference type="OrthoDB" id="429467at2759"/>
<reference evidence="9" key="1">
    <citation type="submission" date="2018-11" db="EMBL/GenBank/DDBJ databases">
        <authorList>
            <person name="Alioto T."/>
            <person name="Alioto T."/>
        </authorList>
    </citation>
    <scope>NUCLEOTIDE SEQUENCE</scope>
</reference>
<feature type="domain" description="EF-hand" evidence="8">
    <location>
        <begin position="1035"/>
        <end position="1070"/>
    </location>
</feature>
<feature type="domain" description="EF-hand" evidence="8">
    <location>
        <begin position="894"/>
        <end position="929"/>
    </location>
</feature>
<gene>
    <name evidence="9" type="ORF">MGAL_10B062531</name>
</gene>
<dbReference type="SUPFAM" id="SSF47473">
    <property type="entry name" value="EF-hand"/>
    <property type="match status" value="7"/>
</dbReference>
<dbReference type="InterPro" id="IPR050230">
    <property type="entry name" value="CALM/Myosin/TropC-like"/>
</dbReference>
<dbReference type="FunFam" id="1.10.238.10:FF:000527">
    <property type="entry name" value="Calmodulin-3"/>
    <property type="match status" value="4"/>
</dbReference>
<dbReference type="InterPro" id="IPR011992">
    <property type="entry name" value="EF-hand-dom_pair"/>
</dbReference>
<dbReference type="FunFam" id="1.10.238.10:FF:000001">
    <property type="entry name" value="Calmodulin 1"/>
    <property type="match status" value="1"/>
</dbReference>
<dbReference type="FunFam" id="1.10.238.10:FF:000178">
    <property type="entry name" value="Calmodulin-2 A"/>
    <property type="match status" value="1"/>
</dbReference>
<proteinExistence type="predicted"/>
<feature type="domain" description="EF-hand" evidence="8">
    <location>
        <begin position="999"/>
        <end position="1034"/>
    </location>
</feature>
<dbReference type="CDD" id="cd00051">
    <property type="entry name" value="EFh"/>
    <property type="match status" value="5"/>
</dbReference>
<evidence type="ECO:0000256" key="5">
    <source>
        <dbReference type="ARBA" id="ARBA00023179"/>
    </source>
</evidence>
<feature type="domain" description="EF-hand" evidence="8">
    <location>
        <begin position="1072"/>
        <end position="1107"/>
    </location>
</feature>
<comment type="function">
    <text evidence="6">In molluscan muscle, calcium regulation is associated with myosin rather than with actin. Muscle myosin contains two types of light chains: the catalytic light chain, essential for ATPase activity, and the regulatory light chain, a calcium-binding protein responsible for Ca(2+) dependent binding and Ca(2+) dependent Mg-ATPase activity.</text>
</comment>